<sequence>MYRDLKKVGERKKLKKVKKQWVVASTALFAFMGAAALTTTTVSADDTKSTDGQVVSTADKKSENNSDNENTQNTQETYNTQSEQEQTEANGLELRGAEDNNQTKPTDQEVIDQVIDDFLAGKGYGPNNDAYPNQSDTYKKYWNILKDFTVEYNKIHGYGTSTQDYTTFKVTDKNNVQKSKEEADDYENALKAKFSNVNNKSVHGDDKSALNASDFNNSSKKNDSNQNVFDAYIVKQGIADAESGRFNGYNTANKAIVNISDDKNDAYSQAYKGAQAAMDAQWVNGNDKQLKDKLDLLDGDEYTACSYVNKLDTFFTSLGSIHRY</sequence>
<evidence type="ECO:0000256" key="1">
    <source>
        <dbReference type="ARBA" id="ARBA00022729"/>
    </source>
</evidence>
<feature type="coiled-coil region" evidence="2">
    <location>
        <begin position="169"/>
        <end position="196"/>
    </location>
</feature>
<comment type="caution">
    <text evidence="4">The sequence shown here is derived from an EMBL/GenBank/DDBJ whole genome shotgun (WGS) entry which is preliminary data.</text>
</comment>
<evidence type="ECO:0000313" key="5">
    <source>
        <dbReference type="Proteomes" id="UP001519504"/>
    </source>
</evidence>
<reference evidence="4 5" key="1">
    <citation type="submission" date="2020-02" db="EMBL/GenBank/DDBJ databases">
        <title>Fructobacillus sp. isolated from paper mulberry of Taiwan.</title>
        <authorList>
            <person name="Lin S.-T."/>
        </authorList>
    </citation>
    <scope>NUCLEOTIDE SEQUENCE [LARGE SCALE GENOMIC DNA]</scope>
    <source>
        <strain evidence="4 5">M2-14</strain>
    </source>
</reference>
<evidence type="ECO:0000256" key="2">
    <source>
        <dbReference type="SAM" id="Coils"/>
    </source>
</evidence>
<dbReference type="InterPro" id="IPR022263">
    <property type="entry name" value="KxYKxGKxW"/>
</dbReference>
<feature type="non-terminal residue" evidence="4">
    <location>
        <position position="324"/>
    </location>
</feature>
<proteinExistence type="predicted"/>
<keyword evidence="2" id="KW-0175">Coiled coil</keyword>
<keyword evidence="1" id="KW-0732">Signal</keyword>
<dbReference type="Pfam" id="PF19258">
    <property type="entry name" value="KxYKxGKxW_sig"/>
    <property type="match status" value="1"/>
</dbReference>
<feature type="region of interest" description="Disordered" evidence="3">
    <location>
        <begin position="197"/>
        <end position="222"/>
    </location>
</feature>
<feature type="region of interest" description="Disordered" evidence="3">
    <location>
        <begin position="43"/>
        <end position="89"/>
    </location>
</feature>
<gene>
    <name evidence="4" type="ORF">G6R29_02485</name>
</gene>
<feature type="compositionally biased region" description="Low complexity" evidence="3">
    <location>
        <begin position="65"/>
        <end position="88"/>
    </location>
</feature>
<dbReference type="EMBL" id="JAAMFK010000003">
    <property type="protein sequence ID" value="MBS9338504.1"/>
    <property type="molecule type" value="Genomic_DNA"/>
</dbReference>
<feature type="compositionally biased region" description="Low complexity" evidence="3">
    <location>
        <begin position="211"/>
        <end position="222"/>
    </location>
</feature>
<dbReference type="Proteomes" id="UP001519504">
    <property type="component" value="Unassembled WGS sequence"/>
</dbReference>
<organism evidence="4 5">
    <name type="scientific">Fructobacillus broussonetiae</name>
    <dbReference type="NCBI Taxonomy" id="2713173"/>
    <lineage>
        <taxon>Bacteria</taxon>
        <taxon>Bacillati</taxon>
        <taxon>Bacillota</taxon>
        <taxon>Bacilli</taxon>
        <taxon>Lactobacillales</taxon>
        <taxon>Lactobacillaceae</taxon>
        <taxon>Fructobacillus</taxon>
    </lineage>
</organism>
<protein>
    <submittedName>
        <fullName evidence="4">Uncharacterized protein</fullName>
    </submittedName>
</protein>
<accession>A0ABS5R1S6</accession>
<evidence type="ECO:0000313" key="4">
    <source>
        <dbReference type="EMBL" id="MBS9338504.1"/>
    </source>
</evidence>
<evidence type="ECO:0000256" key="3">
    <source>
        <dbReference type="SAM" id="MobiDB-lite"/>
    </source>
</evidence>
<keyword evidence="5" id="KW-1185">Reference proteome</keyword>
<dbReference type="RefSeq" id="WP_213808790.1">
    <property type="nucleotide sequence ID" value="NZ_JAAMFK010000003.1"/>
</dbReference>
<name>A0ABS5R1S6_9LACO</name>
<feature type="compositionally biased region" description="Polar residues" evidence="3">
    <location>
        <begin position="43"/>
        <end position="56"/>
    </location>
</feature>